<gene>
    <name evidence="3" type="ORF">CHC_T00005151001</name>
</gene>
<feature type="domain" description="Glycosyltransferase 2-like" evidence="2">
    <location>
        <begin position="44"/>
        <end position="158"/>
    </location>
</feature>
<dbReference type="Proteomes" id="UP000012073">
    <property type="component" value="Unassembled WGS sequence"/>
</dbReference>
<protein>
    <recommendedName>
        <fullName evidence="2">Glycosyltransferase 2-like domain-containing protein</fullName>
    </recommendedName>
</protein>
<dbReference type="Pfam" id="PF00535">
    <property type="entry name" value="Glycos_transf_2"/>
    <property type="match status" value="1"/>
</dbReference>
<dbReference type="Gramene" id="CDF37195">
    <property type="protein sequence ID" value="CDF37195"/>
    <property type="gene ID" value="CHC_T00005151001"/>
</dbReference>
<dbReference type="PANTHER" id="PTHR22916:SF3">
    <property type="entry name" value="UDP-GLCNAC:BETAGAL BETA-1,3-N-ACETYLGLUCOSAMINYLTRANSFERASE-LIKE PROTEIN 1"/>
    <property type="match status" value="1"/>
</dbReference>
<dbReference type="PhylomeDB" id="R7QIE9"/>
<dbReference type="SUPFAM" id="SSF53448">
    <property type="entry name" value="Nucleotide-diphospho-sugar transferases"/>
    <property type="match status" value="1"/>
</dbReference>
<dbReference type="OMA" id="GWPEDYD"/>
<dbReference type="Gene3D" id="3.90.550.10">
    <property type="entry name" value="Spore Coat Polysaccharide Biosynthesis Protein SpsA, Chain A"/>
    <property type="match status" value="1"/>
</dbReference>
<dbReference type="InterPro" id="IPR001173">
    <property type="entry name" value="Glyco_trans_2-like"/>
</dbReference>
<dbReference type="OrthoDB" id="4959at2759"/>
<dbReference type="KEGG" id="ccp:CHC_T00005151001"/>
<name>R7QIE9_CHOCR</name>
<evidence type="ECO:0000313" key="4">
    <source>
        <dbReference type="Proteomes" id="UP000012073"/>
    </source>
</evidence>
<reference evidence="4" key="1">
    <citation type="journal article" date="2013" name="Proc. Natl. Acad. Sci. U.S.A.">
        <title>Genome structure and metabolic features in the red seaweed Chondrus crispus shed light on evolution of the Archaeplastida.</title>
        <authorList>
            <person name="Collen J."/>
            <person name="Porcel B."/>
            <person name="Carre W."/>
            <person name="Ball S.G."/>
            <person name="Chaparro C."/>
            <person name="Tonon T."/>
            <person name="Barbeyron T."/>
            <person name="Michel G."/>
            <person name="Noel B."/>
            <person name="Valentin K."/>
            <person name="Elias M."/>
            <person name="Artiguenave F."/>
            <person name="Arun A."/>
            <person name="Aury J.M."/>
            <person name="Barbosa-Neto J.F."/>
            <person name="Bothwell J.H."/>
            <person name="Bouget F.Y."/>
            <person name="Brillet L."/>
            <person name="Cabello-Hurtado F."/>
            <person name="Capella-Gutierrez S."/>
            <person name="Charrier B."/>
            <person name="Cladiere L."/>
            <person name="Cock J.M."/>
            <person name="Coelho S.M."/>
            <person name="Colleoni C."/>
            <person name="Czjzek M."/>
            <person name="Da Silva C."/>
            <person name="Delage L."/>
            <person name="Denoeud F."/>
            <person name="Deschamps P."/>
            <person name="Dittami S.M."/>
            <person name="Gabaldon T."/>
            <person name="Gachon C.M."/>
            <person name="Groisillier A."/>
            <person name="Herve C."/>
            <person name="Jabbari K."/>
            <person name="Katinka M."/>
            <person name="Kloareg B."/>
            <person name="Kowalczyk N."/>
            <person name="Labadie K."/>
            <person name="Leblanc C."/>
            <person name="Lopez P.J."/>
            <person name="McLachlan D.H."/>
            <person name="Meslet-Cladiere L."/>
            <person name="Moustafa A."/>
            <person name="Nehr Z."/>
            <person name="Nyvall Collen P."/>
            <person name="Panaud O."/>
            <person name="Partensky F."/>
            <person name="Poulain J."/>
            <person name="Rensing S.A."/>
            <person name="Rousvoal S."/>
            <person name="Samson G."/>
            <person name="Symeonidi A."/>
            <person name="Weissenbach J."/>
            <person name="Zambounis A."/>
            <person name="Wincker P."/>
            <person name="Boyen C."/>
        </authorList>
    </citation>
    <scope>NUCLEOTIDE SEQUENCE [LARGE SCALE GENOMIC DNA]</scope>
    <source>
        <strain evidence="4">cv. Stackhouse</strain>
    </source>
</reference>
<accession>R7QIE9</accession>
<dbReference type="InterPro" id="IPR029044">
    <property type="entry name" value="Nucleotide-diphossugar_trans"/>
</dbReference>
<proteinExistence type="predicted"/>
<dbReference type="RefSeq" id="XP_005717014.1">
    <property type="nucleotide sequence ID" value="XM_005716957.1"/>
</dbReference>
<dbReference type="GeneID" id="17324712"/>
<dbReference type="PANTHER" id="PTHR22916">
    <property type="entry name" value="GLYCOSYLTRANSFERASE"/>
    <property type="match status" value="1"/>
</dbReference>
<evidence type="ECO:0000259" key="2">
    <source>
        <dbReference type="Pfam" id="PF00535"/>
    </source>
</evidence>
<organism evidence="3 4">
    <name type="scientific">Chondrus crispus</name>
    <name type="common">Carrageen Irish moss</name>
    <name type="synonym">Polymorpha crispa</name>
    <dbReference type="NCBI Taxonomy" id="2769"/>
    <lineage>
        <taxon>Eukaryota</taxon>
        <taxon>Rhodophyta</taxon>
        <taxon>Florideophyceae</taxon>
        <taxon>Rhodymeniophycidae</taxon>
        <taxon>Gigartinales</taxon>
        <taxon>Gigartinaceae</taxon>
        <taxon>Chondrus</taxon>
    </lineage>
</organism>
<keyword evidence="4" id="KW-1185">Reference proteome</keyword>
<dbReference type="EMBL" id="HG001818">
    <property type="protein sequence ID" value="CDF37195.1"/>
    <property type="molecule type" value="Genomic_DNA"/>
</dbReference>
<evidence type="ECO:0000313" key="3">
    <source>
        <dbReference type="EMBL" id="CDF37195.1"/>
    </source>
</evidence>
<dbReference type="AlphaFoldDB" id="R7QIE9"/>
<feature type="region of interest" description="Disordered" evidence="1">
    <location>
        <begin position="1"/>
        <end position="29"/>
    </location>
</feature>
<dbReference type="GO" id="GO:0016758">
    <property type="term" value="F:hexosyltransferase activity"/>
    <property type="evidence" value="ECO:0007669"/>
    <property type="project" value="UniProtKB-ARBA"/>
</dbReference>
<sequence>MTCANKKAHSASIFSSSMGKRQEATRPAPAPAPCGADTALLCAVIVPVYNAAAYLRPCLLSVLSQTHVRLDLVELLLYDDGSTDASYAVACSVEPVLSAALARVVLARGAEGPLGVGAARNAACAASTAPVLVFLDADDTMRPARIARSLRALRAPRPPHAPPVHIVGGVFDRVPAGSTPRYEAYHRRLATADLFVHAFRDTPLAMPTVACLRLVWETVGGFVEGTAVPEDLHFLYSAMNANFNMLKLQGPSLTAYRFHPNMTSLSLHRRTLLQVRVSAFEALVLTKTNWKGGFSIWNSGRDGKDVFKTLTDSAKAMVTAWGDIDPRKIGKLQRDIPILHFSHLQPPIACCVALDRQGREFEANLASLNLTPGRDYVHLI</sequence>
<evidence type="ECO:0000256" key="1">
    <source>
        <dbReference type="SAM" id="MobiDB-lite"/>
    </source>
</evidence>